<dbReference type="Pfam" id="PF17805">
    <property type="entry name" value="AsnC_trans_reg2"/>
    <property type="match status" value="1"/>
</dbReference>
<dbReference type="GO" id="GO:0016829">
    <property type="term" value="F:lyase activity"/>
    <property type="evidence" value="ECO:0007669"/>
    <property type="project" value="UniProtKB-KW"/>
</dbReference>
<evidence type="ECO:0000256" key="4">
    <source>
        <dbReference type="ARBA" id="ARBA00023471"/>
    </source>
</evidence>
<dbReference type="EMBL" id="LHYB01000074">
    <property type="protein sequence ID" value="KXB03332.1"/>
    <property type="molecule type" value="Genomic_DNA"/>
</dbReference>
<keyword evidence="9" id="KW-1185">Reference proteome</keyword>
<protein>
    <recommendedName>
        <fullName evidence="4">siroheme decarboxylase</fullName>
        <ecNumber evidence="4">4.1.1.111</ecNumber>
    </recommendedName>
</protein>
<dbReference type="PANTHER" id="PTHR43413:SF1">
    <property type="entry name" value="SIROHEME DECARBOXYLASE NIRL SUBUNIT"/>
    <property type="match status" value="1"/>
</dbReference>
<proteinExistence type="inferred from homology"/>
<name>A0A133VA62_9EURY</name>
<gene>
    <name evidence="8" type="ORF">AKJ48_03980</name>
</gene>
<accession>A0A133VA62</accession>
<reference evidence="8 9" key="1">
    <citation type="journal article" date="2016" name="Sci. Rep.">
        <title>Metabolic traits of an uncultured archaeal lineage -MSBL1- from brine pools of the Red Sea.</title>
        <authorList>
            <person name="Mwirichia R."/>
            <person name="Alam I."/>
            <person name="Rashid M."/>
            <person name="Vinu M."/>
            <person name="Ba-Alawi W."/>
            <person name="Anthony Kamau A."/>
            <person name="Kamanda Ngugi D."/>
            <person name="Goker M."/>
            <person name="Klenk H.P."/>
            <person name="Bajic V."/>
            <person name="Stingl U."/>
        </authorList>
    </citation>
    <scope>NUCLEOTIDE SEQUENCE [LARGE SCALE GENOMIC DNA]</scope>
    <source>
        <strain evidence="8">SCGC-AAA261O19</strain>
    </source>
</reference>
<evidence type="ECO:0000313" key="8">
    <source>
        <dbReference type="EMBL" id="KXB03332.1"/>
    </source>
</evidence>
<evidence type="ECO:0000259" key="7">
    <source>
        <dbReference type="Pfam" id="PF22451"/>
    </source>
</evidence>
<comment type="similarity">
    <text evidence="3">Belongs to the Ahb/Nir family.</text>
</comment>
<dbReference type="EC" id="4.1.1.111" evidence="4"/>
<dbReference type="PANTHER" id="PTHR43413">
    <property type="entry name" value="TRANSCRIPTIONAL REGULATOR, ASNC FAMILY"/>
    <property type="match status" value="1"/>
</dbReference>
<dbReference type="AlphaFoldDB" id="A0A133VA62"/>
<dbReference type="Gene3D" id="3.30.70.3460">
    <property type="match status" value="1"/>
</dbReference>
<organism evidence="8 9">
    <name type="scientific">candidate division MSBL1 archaeon SCGC-AAA261O19</name>
    <dbReference type="NCBI Taxonomy" id="1698277"/>
    <lineage>
        <taxon>Archaea</taxon>
        <taxon>Methanobacteriati</taxon>
        <taxon>Methanobacteriota</taxon>
        <taxon>candidate division MSBL1</taxon>
    </lineage>
</organism>
<dbReference type="SUPFAM" id="SSF46785">
    <property type="entry name" value="Winged helix' DNA-binding domain"/>
    <property type="match status" value="1"/>
</dbReference>
<dbReference type="Pfam" id="PF22451">
    <property type="entry name" value="NirdL-like_HTH"/>
    <property type="match status" value="1"/>
</dbReference>
<evidence type="ECO:0000256" key="2">
    <source>
        <dbReference type="ARBA" id="ARBA00023444"/>
    </source>
</evidence>
<dbReference type="InterPro" id="IPR036390">
    <property type="entry name" value="WH_DNA-bd_sf"/>
</dbReference>
<dbReference type="Proteomes" id="UP000070076">
    <property type="component" value="Unassembled WGS sequence"/>
</dbReference>
<dbReference type="InterPro" id="IPR019888">
    <property type="entry name" value="Tscrpt_reg_AsnC-like"/>
</dbReference>
<feature type="domain" description="Siroheme decarboxylase NirL-like HTH" evidence="7">
    <location>
        <begin position="8"/>
        <end position="53"/>
    </location>
</feature>
<comment type="catalytic activity">
    <reaction evidence="5">
        <text>siroheme + 2 H(+) = 12,18-didecarboxysiroheme + 2 CO2</text>
        <dbReference type="Rhea" id="RHEA:19093"/>
        <dbReference type="ChEBI" id="CHEBI:15378"/>
        <dbReference type="ChEBI" id="CHEBI:16526"/>
        <dbReference type="ChEBI" id="CHEBI:60052"/>
        <dbReference type="ChEBI" id="CHEBI:140497"/>
        <dbReference type="EC" id="4.1.1.111"/>
    </reaction>
</comment>
<comment type="caution">
    <text evidence="8">The sequence shown here is derived from an EMBL/GenBank/DDBJ whole genome shotgun (WGS) entry which is preliminary data.</text>
</comment>
<comment type="pathway">
    <text evidence="2">Porphyrin-containing compound metabolism.</text>
</comment>
<evidence type="ECO:0000313" key="9">
    <source>
        <dbReference type="Proteomes" id="UP000070076"/>
    </source>
</evidence>
<evidence type="ECO:0000256" key="1">
    <source>
        <dbReference type="ARBA" id="ARBA00023239"/>
    </source>
</evidence>
<keyword evidence="1" id="KW-0456">Lyase</keyword>
<feature type="domain" description="Siroheme decarboxylase AsnC-like ligand binding" evidence="6">
    <location>
        <begin position="63"/>
        <end position="151"/>
    </location>
</feature>
<dbReference type="SMART" id="SM00344">
    <property type="entry name" value="HTH_ASNC"/>
    <property type="match status" value="1"/>
</dbReference>
<evidence type="ECO:0000256" key="5">
    <source>
        <dbReference type="ARBA" id="ARBA00048470"/>
    </source>
</evidence>
<dbReference type="InterPro" id="IPR053953">
    <property type="entry name" value="NirdL-like_HTH"/>
</dbReference>
<evidence type="ECO:0000259" key="6">
    <source>
        <dbReference type="Pfam" id="PF17805"/>
    </source>
</evidence>
<dbReference type="InterPro" id="IPR050684">
    <property type="entry name" value="HTH-Siroheme_Decarb"/>
</dbReference>
<dbReference type="InterPro" id="IPR040523">
    <property type="entry name" value="AsnC_trans_reg2"/>
</dbReference>
<evidence type="ECO:0000256" key="3">
    <source>
        <dbReference type="ARBA" id="ARBA00023457"/>
    </source>
</evidence>
<sequence>MDLEKEDVRVLKEIQDGIPLEKEPYRRIARKAGIGVRDLLDRLKKLRQNRVIRRFGASVNHRKLGYRANAMVVWNVPDGGIGKIGEKISEFEEVTHCYQRIRYPGKWEYNLYSMVHAASIEECEEIIHRIAREVGIGPDGYEVLYSTRAFKRRGVRL</sequence>